<proteinExistence type="predicted"/>
<name>A0AAE9GSN9_9CAUD</name>
<dbReference type="PROSITE" id="PS51331">
    <property type="entry name" value="THYX"/>
    <property type="match status" value="1"/>
</dbReference>
<dbReference type="InterPro" id="IPR036098">
    <property type="entry name" value="Thymidylate_synthase_ThyX_sf"/>
</dbReference>
<dbReference type="Pfam" id="PF02511">
    <property type="entry name" value="Thy1"/>
    <property type="match status" value="1"/>
</dbReference>
<evidence type="ECO:0000313" key="1">
    <source>
        <dbReference type="EMBL" id="UOL48542.1"/>
    </source>
</evidence>
<evidence type="ECO:0008006" key="3">
    <source>
        <dbReference type="Google" id="ProtNLM"/>
    </source>
</evidence>
<keyword evidence="2" id="KW-1185">Reference proteome</keyword>
<dbReference type="Proteomes" id="UP000831298">
    <property type="component" value="Segment"/>
</dbReference>
<dbReference type="InterPro" id="IPR003669">
    <property type="entry name" value="Thymidylate_synthase_ThyX"/>
</dbReference>
<dbReference type="SUPFAM" id="SSF69796">
    <property type="entry name" value="Thymidylate synthase-complementing protein Thy1"/>
    <property type="match status" value="1"/>
</dbReference>
<evidence type="ECO:0000313" key="2">
    <source>
        <dbReference type="Proteomes" id="UP000831298"/>
    </source>
</evidence>
<reference evidence="1 2" key="1">
    <citation type="submission" date="2022-02" db="EMBL/GenBank/DDBJ databases">
        <authorList>
            <person name="Gylling M."/>
        </authorList>
    </citation>
    <scope>NUCLEOTIDE SEQUENCE [LARGE SCALE GENOMIC DNA]</scope>
</reference>
<dbReference type="GO" id="GO:0006231">
    <property type="term" value="P:dTMP biosynthetic process"/>
    <property type="evidence" value="ECO:0007669"/>
    <property type="project" value="InterPro"/>
</dbReference>
<sequence length="326" mass="36759">MTITAKIIAHSIAPNGQMIVTWELEYQRFIHGEFMTHRLFSRNAASSRAIPVATIINQVSDDPAMPIHWGKNQSGMQAKEALSDPLAYSAKYLWLKAAKYAANIAGALTDVGLHKQATNRILEPFQTMKTVMTATCMDNFFWLRNHEDAQPEIKELARLMWEALQASTPNKLEPGDWHVPYYNNGVWKHAYDLEVSPVIQVDHFGHSLANALAISSSCCAQVSYRKLDDTLEKAQMVYKRLVDSEPVHASPFEHQATPMSETIHEVDGFIGSRDGVNDPHDVQSWEKGITHIDRAGNFWSGNFVSWVQHRQLIPNNVCNKYEVSNG</sequence>
<dbReference type="GeneID" id="80266177"/>
<accession>A0AAE9GSN9</accession>
<organism evidence="1 2">
    <name type="scientific">Pseudomonas phage Kremar</name>
    <dbReference type="NCBI Taxonomy" id="2928831"/>
    <lineage>
        <taxon>Viruses</taxon>
        <taxon>Duplodnaviria</taxon>
        <taxon>Heunggongvirae</taxon>
        <taxon>Uroviricota</taxon>
        <taxon>Caudoviricetes</taxon>
        <taxon>Vandenendeviridae</taxon>
        <taxon>Gorskivirinae</taxon>
        <taxon>Kremarvirus</taxon>
        <taxon>Kremarvirus kremar</taxon>
    </lineage>
</organism>
<dbReference type="EMBL" id="OM982620">
    <property type="protein sequence ID" value="UOL48542.1"/>
    <property type="molecule type" value="Genomic_DNA"/>
</dbReference>
<protein>
    <recommendedName>
        <fullName evidence="3">Thymidylate synthase</fullName>
    </recommendedName>
</protein>
<dbReference type="Gene3D" id="3.30.1360.170">
    <property type="match status" value="1"/>
</dbReference>
<dbReference type="GO" id="GO:0050797">
    <property type="term" value="F:thymidylate synthase (FAD) activity"/>
    <property type="evidence" value="ECO:0007669"/>
    <property type="project" value="InterPro"/>
</dbReference>
<dbReference type="KEGG" id="vg:80266177"/>
<dbReference type="RefSeq" id="YP_010766498.1">
    <property type="nucleotide sequence ID" value="NC_073679.1"/>
</dbReference>
<dbReference type="GO" id="GO:0050660">
    <property type="term" value="F:flavin adenine dinucleotide binding"/>
    <property type="evidence" value="ECO:0007669"/>
    <property type="project" value="InterPro"/>
</dbReference>